<feature type="transmembrane region" description="Helical" evidence="1">
    <location>
        <begin position="6"/>
        <end position="24"/>
    </location>
</feature>
<reference evidence="3" key="1">
    <citation type="submission" date="2017-09" db="EMBL/GenBank/DDBJ databases">
        <title>Depth-based differentiation of microbial function through sediment-hosted aquifers and enrichment of novel symbionts in the deep terrestrial subsurface.</title>
        <authorList>
            <person name="Probst A.J."/>
            <person name="Ladd B."/>
            <person name="Jarett J.K."/>
            <person name="Geller-Mcgrath D.E."/>
            <person name="Sieber C.M.K."/>
            <person name="Emerson J.B."/>
            <person name="Anantharaman K."/>
            <person name="Thomas B.C."/>
            <person name="Malmstrom R."/>
            <person name="Stieglmeier M."/>
            <person name="Klingl A."/>
            <person name="Woyke T."/>
            <person name="Ryan C.M."/>
            <person name="Banfield J.F."/>
        </authorList>
    </citation>
    <scope>NUCLEOTIDE SEQUENCE [LARGE SCALE GENOMIC DNA]</scope>
</reference>
<accession>A0A2M8D944</accession>
<feature type="transmembrane region" description="Helical" evidence="1">
    <location>
        <begin position="159"/>
        <end position="183"/>
    </location>
</feature>
<comment type="caution">
    <text evidence="2">The sequence shown here is derived from an EMBL/GenBank/DDBJ whole genome shotgun (WGS) entry which is preliminary data.</text>
</comment>
<evidence type="ECO:0000256" key="1">
    <source>
        <dbReference type="SAM" id="Phobius"/>
    </source>
</evidence>
<dbReference type="EMBL" id="PFTM01000022">
    <property type="protein sequence ID" value="PJB83680.1"/>
    <property type="molecule type" value="Genomic_DNA"/>
</dbReference>
<dbReference type="AlphaFoldDB" id="A0A2M8D944"/>
<feature type="transmembrane region" description="Helical" evidence="1">
    <location>
        <begin position="89"/>
        <end position="109"/>
    </location>
</feature>
<keyword evidence="1" id="KW-0812">Transmembrane</keyword>
<gene>
    <name evidence="2" type="ORF">CO088_01040</name>
</gene>
<dbReference type="Proteomes" id="UP000229236">
    <property type="component" value="Unassembled WGS sequence"/>
</dbReference>
<evidence type="ECO:0000313" key="2">
    <source>
        <dbReference type="EMBL" id="PJB83680.1"/>
    </source>
</evidence>
<feature type="transmembrane region" description="Helical" evidence="1">
    <location>
        <begin position="58"/>
        <end position="77"/>
    </location>
</feature>
<keyword evidence="1" id="KW-1133">Transmembrane helix</keyword>
<feature type="transmembrane region" description="Helical" evidence="1">
    <location>
        <begin position="129"/>
        <end position="153"/>
    </location>
</feature>
<keyword evidence="1" id="KW-0472">Membrane</keyword>
<name>A0A2M8D944_9BACT</name>
<protein>
    <submittedName>
        <fullName evidence="2">Uncharacterized protein</fullName>
    </submittedName>
</protein>
<sequence>MFSLSFFTYLFVLAFFLALLEVQIEGRHGWAKKLPTWRPHAGKWYARLYAKIMGGKELTGYHAAIFGFVLALLHFPFFSGAQWSWEGELWVLSLFFLFDIVWDFLWFIVNPHYGLNRFEASYVVWHKKWIGPLPLDYVSGMLFSLVLILPAVYVDAAILKAWVTVVLLWTVLLVAVTLVGMGIKKIKAMI</sequence>
<evidence type="ECO:0000313" key="3">
    <source>
        <dbReference type="Proteomes" id="UP000229236"/>
    </source>
</evidence>
<organism evidence="2 3">
    <name type="scientific">Candidatus Yonathbacteria bacterium CG_4_9_14_0_8_um_filter_46_47</name>
    <dbReference type="NCBI Taxonomy" id="1975106"/>
    <lineage>
        <taxon>Bacteria</taxon>
        <taxon>Candidatus Yonathiibacteriota</taxon>
    </lineage>
</organism>
<proteinExistence type="predicted"/>